<feature type="region of interest" description="Disordered" evidence="1">
    <location>
        <begin position="11"/>
        <end position="35"/>
    </location>
</feature>
<proteinExistence type="predicted"/>
<evidence type="ECO:0000313" key="2">
    <source>
        <dbReference type="EMBL" id="SPQ19109.1"/>
    </source>
</evidence>
<evidence type="ECO:0000313" key="3">
    <source>
        <dbReference type="Proteomes" id="UP000289323"/>
    </source>
</evidence>
<dbReference type="AlphaFoldDB" id="A0A446B9E0"/>
<reference evidence="2 3" key="1">
    <citation type="submission" date="2018-04" db="EMBL/GenBank/DDBJ databases">
        <authorList>
            <person name="Huttner S."/>
            <person name="Dainat J."/>
        </authorList>
    </citation>
    <scope>NUCLEOTIDE SEQUENCE [LARGE SCALE GENOMIC DNA]</scope>
</reference>
<gene>
    <name evidence="2" type="ORF">TT172_LOCUS1528</name>
</gene>
<feature type="compositionally biased region" description="Basic and acidic residues" evidence="1">
    <location>
        <begin position="24"/>
        <end position="34"/>
    </location>
</feature>
<dbReference type="Proteomes" id="UP000289323">
    <property type="component" value="Unassembled WGS sequence"/>
</dbReference>
<accession>A0A446B9E0</accession>
<sequence>MFLWYRTPVESSHTLPPSAIGPASRDDIADRRGGNENANLIKRGHRLISTADLHLEEGGLDAAAVGGRALHAALLRVVPGARPAEDVLLLAAREVLARVDGHVDRVLVRARAALEPVAAATARVHAREDQQVGAVRADCAGGAPVSVCGRAGERQYILVRLGVSGLRAYRGSASSQVRLPFHRAAAEIKGKDACLSETAYVLLRFRRSFEREDIKADPETLRAGLLCTLLCSDDENLFESLKRVQLGGDMMTLTLVVSC</sequence>
<evidence type="ECO:0000256" key="1">
    <source>
        <dbReference type="SAM" id="MobiDB-lite"/>
    </source>
</evidence>
<name>A0A446B9E0_9PEZI</name>
<organism evidence="2 3">
    <name type="scientific">Thermothielavioides terrestris</name>
    <dbReference type="NCBI Taxonomy" id="2587410"/>
    <lineage>
        <taxon>Eukaryota</taxon>
        <taxon>Fungi</taxon>
        <taxon>Dikarya</taxon>
        <taxon>Ascomycota</taxon>
        <taxon>Pezizomycotina</taxon>
        <taxon>Sordariomycetes</taxon>
        <taxon>Sordariomycetidae</taxon>
        <taxon>Sordariales</taxon>
        <taxon>Chaetomiaceae</taxon>
        <taxon>Thermothielavioides</taxon>
    </lineage>
</organism>
<protein>
    <submittedName>
        <fullName evidence="2">D1704442-2290-4f81-b4e6-c9db1c72879a</fullName>
    </submittedName>
</protein>
<dbReference type="EMBL" id="OUUZ01000001">
    <property type="protein sequence ID" value="SPQ19109.1"/>
    <property type="molecule type" value="Genomic_DNA"/>
</dbReference>